<gene>
    <name evidence="5" type="ORF">SAMN05421721_11727</name>
</gene>
<comment type="similarity">
    <text evidence="2">Belongs to the short-chain dehydrogenases/reductases (SDR) family.</text>
</comment>
<evidence type="ECO:0000256" key="1">
    <source>
        <dbReference type="ARBA" id="ARBA00005125"/>
    </source>
</evidence>
<dbReference type="Gene3D" id="3.40.50.720">
    <property type="entry name" value="NAD(P)-binding Rossmann-like Domain"/>
    <property type="match status" value="1"/>
</dbReference>
<name>A0A1I4SIK7_ECTMO</name>
<reference evidence="5 6" key="1">
    <citation type="submission" date="2016-10" db="EMBL/GenBank/DDBJ databases">
        <authorList>
            <person name="de Groot N.N."/>
        </authorList>
    </citation>
    <scope>NUCLEOTIDE SEQUENCE [LARGE SCALE GENOMIC DNA]</scope>
    <source>
        <strain evidence="5 6">DSM 4180</strain>
    </source>
</reference>
<accession>A0A1I4SIK7</accession>
<sequence>MSRIVLVTGADGFTGRHLVQALEEQGDGVVAVTGPGHGGEDGASCDLTDAAAVKALVQRSRPTHVIHLAGVSFVAHADPEAFYRVNVLGTAHLLEALAALDATPEKVLLASSANVYGRPAVECIAEDLCPAPVNHYGCSKLAMEHMARTYGDRLPLILTRPFNYTGPGQDERFLIPKIVAHYRGREPVIQLGNIQVSRDFSDVRDITRAYLALLESDARDVTCNLCSGRAIALERIIAFMDALAGYTIQVRVDPRLVRRDEIPVLMGDPTRMRRLTGITPRPIEETLADLYAAAAGA</sequence>
<organism evidence="5 6">
    <name type="scientific">Ectothiorhodospira mobilis</name>
    <dbReference type="NCBI Taxonomy" id="195064"/>
    <lineage>
        <taxon>Bacteria</taxon>
        <taxon>Pseudomonadati</taxon>
        <taxon>Pseudomonadota</taxon>
        <taxon>Gammaproteobacteria</taxon>
        <taxon>Chromatiales</taxon>
        <taxon>Ectothiorhodospiraceae</taxon>
        <taxon>Ectothiorhodospira</taxon>
    </lineage>
</organism>
<dbReference type="Pfam" id="PF01370">
    <property type="entry name" value="Epimerase"/>
    <property type="match status" value="1"/>
</dbReference>
<dbReference type="PANTHER" id="PTHR43000">
    <property type="entry name" value="DTDP-D-GLUCOSE 4,6-DEHYDRATASE-RELATED"/>
    <property type="match status" value="1"/>
</dbReference>
<dbReference type="Proteomes" id="UP000199556">
    <property type="component" value="Unassembled WGS sequence"/>
</dbReference>
<proteinExistence type="inferred from homology"/>
<dbReference type="AlphaFoldDB" id="A0A1I4SIK7"/>
<evidence type="ECO:0000256" key="3">
    <source>
        <dbReference type="ARBA" id="ARBA00007637"/>
    </source>
</evidence>
<evidence type="ECO:0000313" key="5">
    <source>
        <dbReference type="EMBL" id="SFM64272.1"/>
    </source>
</evidence>
<dbReference type="InterPro" id="IPR036291">
    <property type="entry name" value="NAD(P)-bd_dom_sf"/>
</dbReference>
<protein>
    <submittedName>
        <fullName evidence="5">Nucleoside-diphosphate-sugar epimerase</fullName>
    </submittedName>
</protein>
<dbReference type="InterPro" id="IPR001509">
    <property type="entry name" value="Epimerase_deHydtase"/>
</dbReference>
<dbReference type="EMBL" id="FOUO01000017">
    <property type="protein sequence ID" value="SFM64272.1"/>
    <property type="molecule type" value="Genomic_DNA"/>
</dbReference>
<evidence type="ECO:0000259" key="4">
    <source>
        <dbReference type="SMART" id="SM00822"/>
    </source>
</evidence>
<comment type="similarity">
    <text evidence="3">Belongs to the NAD(P)-dependent epimerase/dehydratase family.</text>
</comment>
<dbReference type="Gene3D" id="3.90.25.10">
    <property type="entry name" value="UDP-galactose 4-epimerase, domain 1"/>
    <property type="match status" value="1"/>
</dbReference>
<dbReference type="InterPro" id="IPR057326">
    <property type="entry name" value="KR_dom"/>
</dbReference>
<evidence type="ECO:0000313" key="6">
    <source>
        <dbReference type="Proteomes" id="UP000199556"/>
    </source>
</evidence>
<evidence type="ECO:0000256" key="2">
    <source>
        <dbReference type="ARBA" id="ARBA00006484"/>
    </source>
</evidence>
<dbReference type="RefSeq" id="WP_090486951.1">
    <property type="nucleotide sequence ID" value="NZ_FOUO01000017.1"/>
</dbReference>
<feature type="domain" description="Ketoreductase" evidence="4">
    <location>
        <begin position="3"/>
        <end position="131"/>
    </location>
</feature>
<dbReference type="SMART" id="SM00822">
    <property type="entry name" value="PKS_KR"/>
    <property type="match status" value="1"/>
</dbReference>
<keyword evidence="6" id="KW-1185">Reference proteome</keyword>
<dbReference type="SUPFAM" id="SSF51735">
    <property type="entry name" value="NAD(P)-binding Rossmann-fold domains"/>
    <property type="match status" value="1"/>
</dbReference>
<dbReference type="STRING" id="195064.SAMN05421721_11727"/>
<dbReference type="OrthoDB" id="9801056at2"/>
<comment type="pathway">
    <text evidence="1">Bacterial outer membrane biogenesis; LPS O-antigen biosynthesis.</text>
</comment>